<dbReference type="Proteomes" id="UP000503222">
    <property type="component" value="Chromosome"/>
</dbReference>
<proteinExistence type="predicted"/>
<dbReference type="CDD" id="cd02440">
    <property type="entry name" value="AdoMet_MTases"/>
    <property type="match status" value="1"/>
</dbReference>
<gene>
    <name evidence="2" type="ORF">G7077_01035</name>
</gene>
<keyword evidence="2" id="KW-0808">Transferase</keyword>
<dbReference type="EMBL" id="CP049869">
    <property type="protein sequence ID" value="QIK79852.1"/>
    <property type="molecule type" value="Genomic_DNA"/>
</dbReference>
<feature type="domain" description="Methyltransferase type 11" evidence="1">
    <location>
        <begin position="43"/>
        <end position="130"/>
    </location>
</feature>
<dbReference type="AlphaFoldDB" id="A0A6G7YSZ1"/>
<evidence type="ECO:0000313" key="3">
    <source>
        <dbReference type="Proteomes" id="UP000503222"/>
    </source>
</evidence>
<dbReference type="PANTHER" id="PTHR43861:SF1">
    <property type="entry name" value="TRANS-ACONITATE 2-METHYLTRANSFERASE"/>
    <property type="match status" value="1"/>
</dbReference>
<evidence type="ECO:0000259" key="1">
    <source>
        <dbReference type="Pfam" id="PF08241"/>
    </source>
</evidence>
<dbReference type="Gene3D" id="3.40.50.150">
    <property type="entry name" value="Vaccinia Virus protein VP39"/>
    <property type="match status" value="1"/>
</dbReference>
<dbReference type="PANTHER" id="PTHR43861">
    <property type="entry name" value="TRANS-ACONITATE 2-METHYLTRANSFERASE-RELATED"/>
    <property type="match status" value="1"/>
</dbReference>
<dbReference type="InterPro" id="IPR013216">
    <property type="entry name" value="Methyltransf_11"/>
</dbReference>
<dbReference type="Pfam" id="PF08241">
    <property type="entry name" value="Methyltransf_11"/>
    <property type="match status" value="1"/>
</dbReference>
<name>A0A6G7YSZ1_9SPHN</name>
<keyword evidence="2" id="KW-0489">Methyltransferase</keyword>
<reference evidence="2 3" key="1">
    <citation type="submission" date="2020-03" db="EMBL/GenBank/DDBJ databases">
        <title>Sphingomonas sp. nov., isolated from fish.</title>
        <authorList>
            <person name="Hyun D.-W."/>
            <person name="Bae J.-W."/>
        </authorList>
    </citation>
    <scope>NUCLEOTIDE SEQUENCE [LARGE SCALE GENOMIC DNA]</scope>
    <source>
        <strain evidence="2 3">HDW15B</strain>
    </source>
</reference>
<protein>
    <submittedName>
        <fullName evidence="2">Methyltransferase domain-containing protein</fullName>
    </submittedName>
</protein>
<keyword evidence="3" id="KW-1185">Reference proteome</keyword>
<sequence>MSRALASTSKWDAGDYARVGSFVAELGAVVVDLLDPQPGERILDVGAGEGALTKRIIARGATVVGVDNSESMVAAAQADGLEFRLMAAEDMPFDAEFDAAFSNAALHWVLEKERAAAAIHRSLKPGARFVGEMGGEGNIAILRGGIRAELQERGYLVPANDPQWYASPDEFRAIYSAAGFTDIEAQIIPRPTPLKEGVAAWVKTFRAGWLDAAHVHEADRDQIAAAVERRLEPQLRGADGSWTADYVRLRFKMRKPS</sequence>
<dbReference type="SUPFAM" id="SSF53335">
    <property type="entry name" value="S-adenosyl-L-methionine-dependent methyltransferases"/>
    <property type="match status" value="1"/>
</dbReference>
<dbReference type="GO" id="GO:0032259">
    <property type="term" value="P:methylation"/>
    <property type="evidence" value="ECO:0007669"/>
    <property type="project" value="UniProtKB-KW"/>
</dbReference>
<organism evidence="2 3">
    <name type="scientific">Sphingomonas piscis</name>
    <dbReference type="NCBI Taxonomy" id="2714943"/>
    <lineage>
        <taxon>Bacteria</taxon>
        <taxon>Pseudomonadati</taxon>
        <taxon>Pseudomonadota</taxon>
        <taxon>Alphaproteobacteria</taxon>
        <taxon>Sphingomonadales</taxon>
        <taxon>Sphingomonadaceae</taxon>
        <taxon>Sphingomonas</taxon>
    </lineage>
</organism>
<dbReference type="InterPro" id="IPR029063">
    <property type="entry name" value="SAM-dependent_MTases_sf"/>
</dbReference>
<evidence type="ECO:0000313" key="2">
    <source>
        <dbReference type="EMBL" id="QIK79852.1"/>
    </source>
</evidence>
<accession>A0A6G7YSZ1</accession>
<dbReference type="KEGG" id="spii:G7077_01035"/>
<dbReference type="GO" id="GO:0008757">
    <property type="term" value="F:S-adenosylmethionine-dependent methyltransferase activity"/>
    <property type="evidence" value="ECO:0007669"/>
    <property type="project" value="InterPro"/>
</dbReference>